<proteinExistence type="predicted"/>
<organism evidence="1 2">
    <name type="scientific">Stenotrophomonas koreensis</name>
    <dbReference type="NCBI Taxonomy" id="266128"/>
    <lineage>
        <taxon>Bacteria</taxon>
        <taxon>Pseudomonadati</taxon>
        <taxon>Pseudomonadota</taxon>
        <taxon>Gammaproteobacteria</taxon>
        <taxon>Lysobacterales</taxon>
        <taxon>Lysobacteraceae</taxon>
        <taxon>Stenotrophomonas</taxon>
    </lineage>
</organism>
<name>A0A7W3V0F1_9GAMM</name>
<evidence type="ECO:0000313" key="2">
    <source>
        <dbReference type="Proteomes" id="UP000550609"/>
    </source>
</evidence>
<comment type="caution">
    <text evidence="1">The sequence shown here is derived from an EMBL/GenBank/DDBJ whole genome shotgun (WGS) entry which is preliminary data.</text>
</comment>
<dbReference type="Proteomes" id="UP000550609">
    <property type="component" value="Unassembled WGS sequence"/>
</dbReference>
<reference evidence="1 2" key="1">
    <citation type="submission" date="2020-08" db="EMBL/GenBank/DDBJ databases">
        <title>Stenotrophomonas sp. W1S232.</title>
        <authorList>
            <person name="Deng Y."/>
        </authorList>
    </citation>
    <scope>NUCLEOTIDE SEQUENCE [LARGE SCALE GENOMIC DNA]</scope>
    <source>
        <strain evidence="1 2">W1S232</strain>
    </source>
</reference>
<sequence length="130" mass="13686">MPGGLVAPAGTDEAGQWSLLRPQLLYLIRWPDPAGVPETLGWGNTARVCALLSRRQSAGFLVGQLLGMEPALCQQILLLLWRQGCLQAIAPGVLGEAAAVAPAASDPTPTTPAGSFIVRLWRRLAGLGQH</sequence>
<accession>A0A7W3V0F1</accession>
<dbReference type="AlphaFoldDB" id="A0A7W3V0F1"/>
<dbReference type="OrthoDB" id="8913706at2"/>
<evidence type="ECO:0000313" key="1">
    <source>
        <dbReference type="EMBL" id="MBB1117203.1"/>
    </source>
</evidence>
<gene>
    <name evidence="1" type="ORF">H4O09_09110</name>
</gene>
<dbReference type="EMBL" id="JACIUV010000004">
    <property type="protein sequence ID" value="MBB1117203.1"/>
    <property type="molecule type" value="Genomic_DNA"/>
</dbReference>
<dbReference type="RefSeq" id="WP_057663082.1">
    <property type="nucleotide sequence ID" value="NZ_JACIUV010000004.1"/>
</dbReference>
<protein>
    <submittedName>
        <fullName evidence="1">Uncharacterized protein</fullName>
    </submittedName>
</protein>